<evidence type="ECO:0000313" key="2">
    <source>
        <dbReference type="Proteomes" id="UP000827872"/>
    </source>
</evidence>
<sequence length="83" mass="8857">MAVIPDLLTWELAMEMKILEAKADAAAAAKQVDFLKRKEEIIEEQAHLKAQEAARQATSSPVESSGRGSSSPVESSGRGSTSK</sequence>
<dbReference type="Proteomes" id="UP000827872">
    <property type="component" value="Linkage Group LG05"/>
</dbReference>
<name>A0ACB8F704_9SAUR</name>
<protein>
    <submittedName>
        <fullName evidence="1">Uncharacterized protein</fullName>
    </submittedName>
</protein>
<reference evidence="1" key="1">
    <citation type="submission" date="2021-08" db="EMBL/GenBank/DDBJ databases">
        <title>The first chromosome-level gecko genome reveals the dynamic sex chromosomes of Neotropical dwarf geckos (Sphaerodactylidae: Sphaerodactylus).</title>
        <authorList>
            <person name="Pinto B.J."/>
            <person name="Keating S.E."/>
            <person name="Gamble T."/>
        </authorList>
    </citation>
    <scope>NUCLEOTIDE SEQUENCE</scope>
    <source>
        <strain evidence="1">TG3544</strain>
    </source>
</reference>
<proteinExistence type="predicted"/>
<accession>A0ACB8F704</accession>
<dbReference type="EMBL" id="CM037618">
    <property type="protein sequence ID" value="KAH8000958.1"/>
    <property type="molecule type" value="Genomic_DNA"/>
</dbReference>
<evidence type="ECO:0000313" key="1">
    <source>
        <dbReference type="EMBL" id="KAH8000958.1"/>
    </source>
</evidence>
<keyword evidence="2" id="KW-1185">Reference proteome</keyword>
<organism evidence="1 2">
    <name type="scientific">Sphaerodactylus townsendi</name>
    <dbReference type="NCBI Taxonomy" id="933632"/>
    <lineage>
        <taxon>Eukaryota</taxon>
        <taxon>Metazoa</taxon>
        <taxon>Chordata</taxon>
        <taxon>Craniata</taxon>
        <taxon>Vertebrata</taxon>
        <taxon>Euteleostomi</taxon>
        <taxon>Lepidosauria</taxon>
        <taxon>Squamata</taxon>
        <taxon>Bifurcata</taxon>
        <taxon>Gekkota</taxon>
        <taxon>Sphaerodactylidae</taxon>
        <taxon>Sphaerodactylus</taxon>
    </lineage>
</organism>
<gene>
    <name evidence="1" type="ORF">K3G42_030143</name>
</gene>
<comment type="caution">
    <text evidence="1">The sequence shown here is derived from an EMBL/GenBank/DDBJ whole genome shotgun (WGS) entry which is preliminary data.</text>
</comment>